<keyword evidence="2 5" id="KW-0436">Ligase</keyword>
<comment type="similarity">
    <text evidence="1">Belongs to the ATP-dependent DNA ligase family.</text>
</comment>
<evidence type="ECO:0000256" key="1">
    <source>
        <dbReference type="ARBA" id="ARBA00007572"/>
    </source>
</evidence>
<dbReference type="AlphaFoldDB" id="A0A329MSA5"/>
<dbReference type="Gene3D" id="3.30.1490.70">
    <property type="match status" value="1"/>
</dbReference>
<dbReference type="NCBIfam" id="NF005796">
    <property type="entry name" value="PRK07636.1"/>
    <property type="match status" value="1"/>
</dbReference>
<dbReference type="Gene3D" id="3.30.470.30">
    <property type="entry name" value="DNA ligase/mRNA capping enzyme"/>
    <property type="match status" value="1"/>
</dbReference>
<gene>
    <name evidence="5" type="ORF">DQG23_04595</name>
</gene>
<comment type="catalytic activity">
    <reaction evidence="3">
        <text>ATP + (deoxyribonucleotide)n-3'-hydroxyl + 5'-phospho-(deoxyribonucleotide)m = (deoxyribonucleotide)n+m + AMP + diphosphate.</text>
        <dbReference type="EC" id="6.5.1.1"/>
    </reaction>
</comment>
<dbReference type="OrthoDB" id="5503604at2"/>
<accession>A0A329MSA5</accession>
<dbReference type="CDD" id="cd07906">
    <property type="entry name" value="Adenylation_DNA_ligase_LigD_LigC"/>
    <property type="match status" value="1"/>
</dbReference>
<dbReference type="PANTHER" id="PTHR45674:SF4">
    <property type="entry name" value="DNA LIGASE 1"/>
    <property type="match status" value="1"/>
</dbReference>
<dbReference type="EMBL" id="QMFB01000002">
    <property type="protein sequence ID" value="RAV22236.1"/>
    <property type="molecule type" value="Genomic_DNA"/>
</dbReference>
<protein>
    <submittedName>
        <fullName evidence="5">ATP-dependent DNA ligase</fullName>
    </submittedName>
</protein>
<dbReference type="RefSeq" id="WP_113029643.1">
    <property type="nucleotide sequence ID" value="NZ_QMFB01000002.1"/>
</dbReference>
<dbReference type="Proteomes" id="UP000250369">
    <property type="component" value="Unassembled WGS sequence"/>
</dbReference>
<dbReference type="GO" id="GO:0006310">
    <property type="term" value="P:DNA recombination"/>
    <property type="evidence" value="ECO:0007669"/>
    <property type="project" value="InterPro"/>
</dbReference>
<reference evidence="5 6" key="1">
    <citation type="journal article" date="2009" name="Int. J. Syst. Evol. Microbiol.">
        <title>Paenibacillus contaminans sp. nov., isolated from a contaminated laboratory plate.</title>
        <authorList>
            <person name="Chou J.H."/>
            <person name="Lee J.H."/>
            <person name="Lin M.C."/>
            <person name="Chang P.S."/>
            <person name="Arun A.B."/>
            <person name="Young C.C."/>
            <person name="Chen W.M."/>
        </authorList>
    </citation>
    <scope>NUCLEOTIDE SEQUENCE [LARGE SCALE GENOMIC DNA]</scope>
    <source>
        <strain evidence="5 6">CKOBP-6</strain>
    </source>
</reference>
<dbReference type="GO" id="GO:0003910">
    <property type="term" value="F:DNA ligase (ATP) activity"/>
    <property type="evidence" value="ECO:0007669"/>
    <property type="project" value="UniProtKB-EC"/>
</dbReference>
<dbReference type="SUPFAM" id="SSF50249">
    <property type="entry name" value="Nucleic acid-binding proteins"/>
    <property type="match status" value="1"/>
</dbReference>
<evidence type="ECO:0000259" key="4">
    <source>
        <dbReference type="Pfam" id="PF01068"/>
    </source>
</evidence>
<name>A0A329MSA5_9BACL</name>
<dbReference type="GO" id="GO:0005524">
    <property type="term" value="F:ATP binding"/>
    <property type="evidence" value="ECO:0007669"/>
    <property type="project" value="InterPro"/>
</dbReference>
<feature type="domain" description="ATP-dependent DNA ligase family profile" evidence="4">
    <location>
        <begin position="14"/>
        <end position="191"/>
    </location>
</feature>
<proteinExistence type="inferred from homology"/>
<evidence type="ECO:0000256" key="2">
    <source>
        <dbReference type="ARBA" id="ARBA00022598"/>
    </source>
</evidence>
<dbReference type="SUPFAM" id="SSF56091">
    <property type="entry name" value="DNA ligase/mRNA capping enzyme, catalytic domain"/>
    <property type="match status" value="1"/>
</dbReference>
<evidence type="ECO:0000313" key="5">
    <source>
        <dbReference type="EMBL" id="RAV22236.1"/>
    </source>
</evidence>
<comment type="caution">
    <text evidence="5">The sequence shown here is derived from an EMBL/GenBank/DDBJ whole genome shotgun (WGS) entry which is preliminary data.</text>
</comment>
<sequence length="287" mass="32785">MFISPMLLETAQAPFSDDNYIYEPKIDGHRLILSHINGQTRLYTRHNNDCTRQYPELAGFTFDGDIILDGEVACTDPQTGSIDFELVMERFSAKKTDKVLKLSAALPVNFLAFDILRYRGVDLRGWSLMDRKEILSAADLSCCPFIGKIPFIEDEGEALYEQIRTRQMEGIVAKRKNSIYVSNRSSAWQKIINWRYEDVYITGYRKGDFGWLAAVPGKNGRLRPAGIIELGVTARHRMAFNSVAQTLITGEDRDTVYVEPKIKARVKIRNWTRNGMLRSPAFVEFLL</sequence>
<organism evidence="5 6">
    <name type="scientific">Paenibacillus contaminans</name>
    <dbReference type="NCBI Taxonomy" id="450362"/>
    <lineage>
        <taxon>Bacteria</taxon>
        <taxon>Bacillati</taxon>
        <taxon>Bacillota</taxon>
        <taxon>Bacilli</taxon>
        <taxon>Bacillales</taxon>
        <taxon>Paenibacillaceae</taxon>
        <taxon>Paenibacillus</taxon>
    </lineage>
</organism>
<dbReference type="PANTHER" id="PTHR45674">
    <property type="entry name" value="DNA LIGASE 1/3 FAMILY MEMBER"/>
    <property type="match status" value="1"/>
</dbReference>
<dbReference type="GO" id="GO:0006281">
    <property type="term" value="P:DNA repair"/>
    <property type="evidence" value="ECO:0007669"/>
    <property type="project" value="InterPro"/>
</dbReference>
<dbReference type="InterPro" id="IPR012310">
    <property type="entry name" value="DNA_ligase_ATP-dep_cent"/>
</dbReference>
<dbReference type="InterPro" id="IPR050191">
    <property type="entry name" value="ATP-dep_DNA_ligase"/>
</dbReference>
<dbReference type="InterPro" id="IPR012340">
    <property type="entry name" value="NA-bd_OB-fold"/>
</dbReference>
<dbReference type="Pfam" id="PF01068">
    <property type="entry name" value="DNA_ligase_A_M"/>
    <property type="match status" value="1"/>
</dbReference>
<evidence type="ECO:0000313" key="6">
    <source>
        <dbReference type="Proteomes" id="UP000250369"/>
    </source>
</evidence>
<evidence type="ECO:0000256" key="3">
    <source>
        <dbReference type="ARBA" id="ARBA00034003"/>
    </source>
</evidence>
<dbReference type="Gene3D" id="2.40.50.140">
    <property type="entry name" value="Nucleic acid-binding proteins"/>
    <property type="match status" value="1"/>
</dbReference>
<keyword evidence="6" id="KW-1185">Reference proteome</keyword>